<keyword evidence="1" id="KW-0812">Transmembrane</keyword>
<comment type="caution">
    <text evidence="2">The sequence shown here is derived from an EMBL/GenBank/DDBJ whole genome shotgun (WGS) entry which is preliminary data.</text>
</comment>
<accession>A0ABV1HDR9</accession>
<protein>
    <submittedName>
        <fullName evidence="2">Uncharacterized protein</fullName>
    </submittedName>
</protein>
<keyword evidence="3" id="KW-1185">Reference proteome</keyword>
<proteinExistence type="predicted"/>
<organism evidence="2 3">
    <name type="scientific">Maccoyibacter intestinihominis</name>
    <dbReference type="NCBI Taxonomy" id="3133499"/>
    <lineage>
        <taxon>Bacteria</taxon>
        <taxon>Bacillati</taxon>
        <taxon>Bacillota</taxon>
        <taxon>Clostridia</taxon>
        <taxon>Lachnospirales</taxon>
        <taxon>Lachnospiraceae</taxon>
        <taxon>Maccoyibacter</taxon>
    </lineage>
</organism>
<keyword evidence="1" id="KW-1133">Transmembrane helix</keyword>
<name>A0ABV1HDR9_9FIRM</name>
<keyword evidence="1" id="KW-0472">Membrane</keyword>
<feature type="transmembrane region" description="Helical" evidence="1">
    <location>
        <begin position="206"/>
        <end position="225"/>
    </location>
</feature>
<evidence type="ECO:0000313" key="3">
    <source>
        <dbReference type="Proteomes" id="UP001454489"/>
    </source>
</evidence>
<feature type="transmembrane region" description="Helical" evidence="1">
    <location>
        <begin position="178"/>
        <end position="200"/>
    </location>
</feature>
<dbReference type="Proteomes" id="UP001454489">
    <property type="component" value="Unassembled WGS sequence"/>
</dbReference>
<evidence type="ECO:0000313" key="2">
    <source>
        <dbReference type="EMBL" id="MEQ2557856.1"/>
    </source>
</evidence>
<evidence type="ECO:0000256" key="1">
    <source>
        <dbReference type="SAM" id="Phobius"/>
    </source>
</evidence>
<reference evidence="2 3" key="1">
    <citation type="submission" date="2024-03" db="EMBL/GenBank/DDBJ databases">
        <title>Human intestinal bacterial collection.</title>
        <authorList>
            <person name="Pauvert C."/>
            <person name="Hitch T.C.A."/>
            <person name="Clavel T."/>
        </authorList>
    </citation>
    <scope>NUCLEOTIDE SEQUENCE [LARGE SCALE GENOMIC DNA]</scope>
    <source>
        <strain evidence="2 3">CLA-AA-H185</strain>
    </source>
</reference>
<sequence length="396" mass="46974">MRFWKRRKKAKEQPEAKQNIEDVLEHLNTRGAYTDSAEYKRQAEHEMLGRCEEIIEAIRELEEAKSEYRIVTDYLNDIQKIRNIPKETQEDLHEVAGNVAKLNKARDQYLNTAQKISDAQFVQMQQEEDEIPDAIRRLEANEAYEAAIRRDMNYLEGEKQAWVYCMEEVKEEMHYLRIFSYVLFGVFIVLMALILVLQGVKNVDTKLMFTLLVSAAAIGGFFLYFRQQRDIDQLKRCEANINGAIILLNKIKFKYVNTKNAVDYACEKYHVHNSKELTYIWEQYQDAVREKEKYLQTNEELDYYNSRLVRRLKDYQLYDAKVWTGNPEAIYNDKEMVEVQHNLIARRQKLRERIEYNTKNILNMRKEVEEIAASQKQMVPELKEIIDSIDSLSSQS</sequence>
<dbReference type="EMBL" id="JBBMEX010000007">
    <property type="protein sequence ID" value="MEQ2557856.1"/>
    <property type="molecule type" value="Genomic_DNA"/>
</dbReference>
<dbReference type="RefSeq" id="WP_353530864.1">
    <property type="nucleotide sequence ID" value="NZ_JBBMEX010000007.1"/>
</dbReference>
<gene>
    <name evidence="2" type="ORF">WMO43_08250</name>
</gene>